<dbReference type="AlphaFoldDB" id="A0A9N9I5V8"/>
<reference evidence="1" key="1">
    <citation type="submission" date="2021-06" db="EMBL/GenBank/DDBJ databases">
        <authorList>
            <person name="Kallberg Y."/>
            <person name="Tangrot J."/>
            <person name="Rosling A."/>
        </authorList>
    </citation>
    <scope>NUCLEOTIDE SEQUENCE</scope>
    <source>
        <strain evidence="1">FL966</strain>
    </source>
</reference>
<accession>A0A9N9I5V8</accession>
<evidence type="ECO:0000313" key="1">
    <source>
        <dbReference type="EMBL" id="CAG8722158.1"/>
    </source>
</evidence>
<organism evidence="1 2">
    <name type="scientific">Cetraspora pellucida</name>
    <dbReference type="NCBI Taxonomy" id="1433469"/>
    <lineage>
        <taxon>Eukaryota</taxon>
        <taxon>Fungi</taxon>
        <taxon>Fungi incertae sedis</taxon>
        <taxon>Mucoromycota</taxon>
        <taxon>Glomeromycotina</taxon>
        <taxon>Glomeromycetes</taxon>
        <taxon>Diversisporales</taxon>
        <taxon>Gigasporaceae</taxon>
        <taxon>Cetraspora</taxon>
    </lineage>
</organism>
<name>A0A9N9I5V8_9GLOM</name>
<proteinExistence type="predicted"/>
<dbReference type="EMBL" id="CAJVQA010013139">
    <property type="protein sequence ID" value="CAG8722158.1"/>
    <property type="molecule type" value="Genomic_DNA"/>
</dbReference>
<dbReference type="Proteomes" id="UP000789759">
    <property type="component" value="Unassembled WGS sequence"/>
</dbReference>
<protein>
    <submittedName>
        <fullName evidence="1">5308_t:CDS:1</fullName>
    </submittedName>
</protein>
<sequence>MTSFRRTADVESGDTFDEFTYEEEELNEVKGYYIVESSDDKVEIYKNPWKEEAGRVHNNADALFRRQEPIKERQGSERFKKRNDKYEEHWKENIDDKDVEKEWNWWDINKDNKYSGSMDEELDYEKL</sequence>
<keyword evidence="2" id="KW-1185">Reference proteome</keyword>
<evidence type="ECO:0000313" key="2">
    <source>
        <dbReference type="Proteomes" id="UP000789759"/>
    </source>
</evidence>
<gene>
    <name evidence="1" type="ORF">CPELLU_LOCUS12965</name>
</gene>
<comment type="caution">
    <text evidence="1">The sequence shown here is derived from an EMBL/GenBank/DDBJ whole genome shotgun (WGS) entry which is preliminary data.</text>
</comment>